<sequence length="301" mass="33936">MDASQLGRFIQRIEMQTLLSRADIQSSENAIYISFTSASPRTSTPLRLQISCEQLDWQLSSMAQVCDQFSPFLFRVSDLGINSTQSPSGQDDVDGEQWPELVHTFVGAEDFRVAGVHVKDILRALHPASREHTAGTTTSMLPALRNLRVEEPIAMDGPSWDAVQSFITSRSLSGRPVQVNAPSYQCHICRASFGQEQIIKVHLREVHRYKMMCSYCGDFEFAPKNNHLFQEHLKNKHPEVVRNSFNCFKSVPTKPNSTVSLTITVLRARQTSLHPYPSWRGQGRKTSGGERRRYIQAPTGN</sequence>
<keyword evidence="1" id="KW-0862">Zinc</keyword>
<dbReference type="PROSITE" id="PS50157">
    <property type="entry name" value="ZINC_FINGER_C2H2_2"/>
    <property type="match status" value="1"/>
</dbReference>
<dbReference type="Gene3D" id="3.30.160.60">
    <property type="entry name" value="Classic Zinc Finger"/>
    <property type="match status" value="1"/>
</dbReference>
<evidence type="ECO:0000313" key="4">
    <source>
        <dbReference type="EMBL" id="KAH8992924.1"/>
    </source>
</evidence>
<gene>
    <name evidence="4" type="ORF">EDB92DRAFT_1855640</name>
</gene>
<reference evidence="4" key="1">
    <citation type="submission" date="2022-01" db="EMBL/GenBank/DDBJ databases">
        <title>Comparative genomics reveals a dynamic genome evolution in the ectomycorrhizal milk-cap (Lactarius) mushrooms.</title>
        <authorList>
            <consortium name="DOE Joint Genome Institute"/>
            <person name="Lebreton A."/>
            <person name="Tang N."/>
            <person name="Kuo A."/>
            <person name="LaButti K."/>
            <person name="Drula E."/>
            <person name="Barry K."/>
            <person name="Clum A."/>
            <person name="Lipzen A."/>
            <person name="Mousain D."/>
            <person name="Ng V."/>
            <person name="Wang R."/>
            <person name="Wang X."/>
            <person name="Dai Y."/>
            <person name="Henrissat B."/>
            <person name="Grigoriev I.V."/>
            <person name="Guerin-Laguette A."/>
            <person name="Yu F."/>
            <person name="Martin F.M."/>
        </authorList>
    </citation>
    <scope>NUCLEOTIDE SEQUENCE</scope>
    <source>
        <strain evidence="4">QP</strain>
    </source>
</reference>
<dbReference type="SMART" id="SM00355">
    <property type="entry name" value="ZnF_C2H2"/>
    <property type="match status" value="2"/>
</dbReference>
<comment type="caution">
    <text evidence="4">The sequence shown here is derived from an EMBL/GenBank/DDBJ whole genome shotgun (WGS) entry which is preliminary data.</text>
</comment>
<feature type="region of interest" description="Disordered" evidence="2">
    <location>
        <begin position="276"/>
        <end position="301"/>
    </location>
</feature>
<evidence type="ECO:0000256" key="1">
    <source>
        <dbReference type="PROSITE-ProRule" id="PRU00042"/>
    </source>
</evidence>
<evidence type="ECO:0000259" key="3">
    <source>
        <dbReference type="PROSITE" id="PS50157"/>
    </source>
</evidence>
<dbReference type="InterPro" id="IPR013087">
    <property type="entry name" value="Znf_C2H2_type"/>
</dbReference>
<protein>
    <recommendedName>
        <fullName evidence="3">C2H2-type domain-containing protein</fullName>
    </recommendedName>
</protein>
<keyword evidence="1" id="KW-0863">Zinc-finger</keyword>
<dbReference type="EMBL" id="JAKELL010000020">
    <property type="protein sequence ID" value="KAH8992924.1"/>
    <property type="molecule type" value="Genomic_DNA"/>
</dbReference>
<dbReference type="AlphaFoldDB" id="A0AAD4LIY0"/>
<evidence type="ECO:0000256" key="2">
    <source>
        <dbReference type="SAM" id="MobiDB-lite"/>
    </source>
</evidence>
<keyword evidence="1" id="KW-0479">Metal-binding</keyword>
<dbReference type="GO" id="GO:0008270">
    <property type="term" value="F:zinc ion binding"/>
    <property type="evidence" value="ECO:0007669"/>
    <property type="project" value="UniProtKB-KW"/>
</dbReference>
<feature type="domain" description="C2H2-type" evidence="3">
    <location>
        <begin position="184"/>
        <end position="212"/>
    </location>
</feature>
<feature type="non-terminal residue" evidence="4">
    <location>
        <position position="301"/>
    </location>
</feature>
<keyword evidence="5" id="KW-1185">Reference proteome</keyword>
<evidence type="ECO:0000313" key="5">
    <source>
        <dbReference type="Proteomes" id="UP001201163"/>
    </source>
</evidence>
<dbReference type="PROSITE" id="PS00028">
    <property type="entry name" value="ZINC_FINGER_C2H2_1"/>
    <property type="match status" value="1"/>
</dbReference>
<dbReference type="Proteomes" id="UP001201163">
    <property type="component" value="Unassembled WGS sequence"/>
</dbReference>
<proteinExistence type="predicted"/>
<accession>A0AAD4LIY0</accession>
<organism evidence="4 5">
    <name type="scientific">Lactarius akahatsu</name>
    <dbReference type="NCBI Taxonomy" id="416441"/>
    <lineage>
        <taxon>Eukaryota</taxon>
        <taxon>Fungi</taxon>
        <taxon>Dikarya</taxon>
        <taxon>Basidiomycota</taxon>
        <taxon>Agaricomycotina</taxon>
        <taxon>Agaricomycetes</taxon>
        <taxon>Russulales</taxon>
        <taxon>Russulaceae</taxon>
        <taxon>Lactarius</taxon>
    </lineage>
</organism>
<name>A0AAD4LIY0_9AGAM</name>